<dbReference type="EMBL" id="JAUSYA010000001">
    <property type="protein sequence ID" value="MDQ0688889.1"/>
    <property type="molecule type" value="Genomic_DNA"/>
</dbReference>
<protein>
    <submittedName>
        <fullName evidence="2">Uncharacterized protein</fullName>
    </submittedName>
</protein>
<proteinExistence type="predicted"/>
<organism evidence="2 3">
    <name type="scientific">Streptomyces achromogenes</name>
    <dbReference type="NCBI Taxonomy" id="67255"/>
    <lineage>
        <taxon>Bacteria</taxon>
        <taxon>Bacillati</taxon>
        <taxon>Actinomycetota</taxon>
        <taxon>Actinomycetes</taxon>
        <taxon>Kitasatosporales</taxon>
        <taxon>Streptomycetaceae</taxon>
        <taxon>Streptomyces</taxon>
    </lineage>
</organism>
<reference evidence="2 3" key="1">
    <citation type="submission" date="2023-07" db="EMBL/GenBank/DDBJ databases">
        <title>Comparative genomics of wheat-associated soil bacteria to identify genetic determinants of phenazine resistance.</title>
        <authorList>
            <person name="Mouncey N."/>
        </authorList>
    </citation>
    <scope>NUCLEOTIDE SEQUENCE [LARGE SCALE GENOMIC DNA]</scope>
    <source>
        <strain evidence="2 3">W4I19-2</strain>
    </source>
</reference>
<sequence>MGQRKGQLTALRVVGVDRECAAPGVDGPLDAVEVLRHLLRSVGVGDRGRQAVEVADQRLEVLALPQVGEARAAALAIASRCRTAASRRSARSTSTRCRVSSLTAAPGGGPYGAAGERGVHDRRLGRGVLRCVGQVRDVIGQAFGGQSREPPALGARVERGDDEVAPQYVSEVDRLTVQPGQAQPMARIPGERDGVDVALGCGRLLGDLLVRRRRVGGLRGRWVVMVGSSEASRAVSSPGAASLDGVGSGSGGAAAVPGSGVC</sequence>
<evidence type="ECO:0000256" key="1">
    <source>
        <dbReference type="SAM" id="MobiDB-lite"/>
    </source>
</evidence>
<accession>A0ABU0QE11</accession>
<gene>
    <name evidence="2" type="ORF">QFZ56_007852</name>
</gene>
<feature type="region of interest" description="Disordered" evidence="1">
    <location>
        <begin position="235"/>
        <end position="262"/>
    </location>
</feature>
<dbReference type="Proteomes" id="UP001243364">
    <property type="component" value="Unassembled WGS sequence"/>
</dbReference>
<evidence type="ECO:0000313" key="2">
    <source>
        <dbReference type="EMBL" id="MDQ0688889.1"/>
    </source>
</evidence>
<name>A0ABU0QE11_STRAH</name>
<feature type="compositionally biased region" description="Low complexity" evidence="1">
    <location>
        <begin position="253"/>
        <end position="262"/>
    </location>
</feature>
<keyword evidence="3" id="KW-1185">Reference proteome</keyword>
<evidence type="ECO:0000313" key="3">
    <source>
        <dbReference type="Proteomes" id="UP001243364"/>
    </source>
</evidence>
<comment type="caution">
    <text evidence="2">The sequence shown here is derived from an EMBL/GenBank/DDBJ whole genome shotgun (WGS) entry which is preliminary data.</text>
</comment>